<dbReference type="InterPro" id="IPR006015">
    <property type="entry name" value="Universal_stress_UspA"/>
</dbReference>
<evidence type="ECO:0000313" key="4">
    <source>
        <dbReference type="Proteomes" id="UP001054854"/>
    </source>
</evidence>
<protein>
    <submittedName>
        <fullName evidence="3">Universal stress protein</fullName>
    </submittedName>
</protein>
<dbReference type="EMBL" id="BNEK01000005">
    <property type="protein sequence ID" value="GHJ33832.1"/>
    <property type="molecule type" value="Genomic_DNA"/>
</dbReference>
<reference evidence="3" key="1">
    <citation type="submission" date="2024-05" db="EMBL/GenBank/DDBJ databases">
        <title>Whole genome shotgun sequence of Streptomyces hygroscopicus NBRC 113678.</title>
        <authorList>
            <person name="Komaki H."/>
            <person name="Tamura T."/>
        </authorList>
    </citation>
    <scope>NUCLEOTIDE SEQUENCE</scope>
    <source>
        <strain evidence="3">N11-34</strain>
    </source>
</reference>
<comment type="similarity">
    <text evidence="1">Belongs to the universal stress protein A family.</text>
</comment>
<keyword evidence="4" id="KW-1185">Reference proteome</keyword>
<accession>A0ABQ3UE17</accession>
<feature type="domain" description="UspA" evidence="2">
    <location>
        <begin position="1"/>
        <end position="139"/>
    </location>
</feature>
<dbReference type="Gene3D" id="3.40.50.620">
    <property type="entry name" value="HUPs"/>
    <property type="match status" value="2"/>
</dbReference>
<gene>
    <name evidence="3" type="ORF">TPA0910_82650</name>
</gene>
<comment type="caution">
    <text evidence="3">The sequence shown here is derived from an EMBL/GenBank/DDBJ whole genome shotgun (WGS) entry which is preliminary data.</text>
</comment>
<evidence type="ECO:0000256" key="1">
    <source>
        <dbReference type="ARBA" id="ARBA00008791"/>
    </source>
</evidence>
<evidence type="ECO:0000259" key="2">
    <source>
        <dbReference type="Pfam" id="PF00582"/>
    </source>
</evidence>
<dbReference type="InterPro" id="IPR014729">
    <property type="entry name" value="Rossmann-like_a/b/a_fold"/>
</dbReference>
<proteinExistence type="inferred from homology"/>
<dbReference type="InterPro" id="IPR006016">
    <property type="entry name" value="UspA"/>
</dbReference>
<dbReference type="RefSeq" id="WP_236259642.1">
    <property type="nucleotide sequence ID" value="NZ_BNEK01000005.1"/>
</dbReference>
<organism evidence="3 4">
    <name type="scientific">Streptomyces hygroscopicus</name>
    <dbReference type="NCBI Taxonomy" id="1912"/>
    <lineage>
        <taxon>Bacteria</taxon>
        <taxon>Bacillati</taxon>
        <taxon>Actinomycetota</taxon>
        <taxon>Actinomycetes</taxon>
        <taxon>Kitasatosporales</taxon>
        <taxon>Streptomycetaceae</taxon>
        <taxon>Streptomyces</taxon>
        <taxon>Streptomyces violaceusniger group</taxon>
    </lineage>
</organism>
<sequence>MARPITVGLDGSPESLAAADWAAREARWRQTPLRLVHAWLPPARTALPARTAQAPEARKEWAATFLDDAEAGLSARYPEVSVSTELVAEAAVPALVAHDAGSEMLVLGSRGRGAVAGFLLGSIGLQVLGRATRPVVLVRHRNGRVPGAAGGDVVVGIQDPPGSAAPIEFAFATAAARDTGVRAVRAWALPPVFEYGTAYLRAVDEAGGIEPNERKRLAEAVLLWREKYPRVPVTEHVEMGNAAEVLLTSAAGAGLVVVGRYSHRPAVGPGLGHVAHALLHHAACPIAVVPHD</sequence>
<dbReference type="Pfam" id="PF00582">
    <property type="entry name" value="Usp"/>
    <property type="match status" value="2"/>
</dbReference>
<dbReference type="PANTHER" id="PTHR46268">
    <property type="entry name" value="STRESS RESPONSE PROTEIN NHAX"/>
    <property type="match status" value="1"/>
</dbReference>
<dbReference type="SUPFAM" id="SSF52402">
    <property type="entry name" value="Adenine nucleotide alpha hydrolases-like"/>
    <property type="match status" value="2"/>
</dbReference>
<dbReference type="Proteomes" id="UP001054854">
    <property type="component" value="Unassembled WGS sequence"/>
</dbReference>
<dbReference type="PRINTS" id="PR01438">
    <property type="entry name" value="UNVRSLSTRESS"/>
</dbReference>
<evidence type="ECO:0000313" key="3">
    <source>
        <dbReference type="EMBL" id="GHJ33832.1"/>
    </source>
</evidence>
<dbReference type="PANTHER" id="PTHR46268:SF6">
    <property type="entry name" value="UNIVERSAL STRESS PROTEIN UP12"/>
    <property type="match status" value="1"/>
</dbReference>
<feature type="domain" description="UspA" evidence="2">
    <location>
        <begin position="153"/>
        <end position="290"/>
    </location>
</feature>
<name>A0ABQ3UE17_STRHY</name>